<dbReference type="Pfam" id="PF23356">
    <property type="entry name" value="TPR_PEP5_VPS11"/>
    <property type="match status" value="1"/>
</dbReference>
<dbReference type="GO" id="GO:0008270">
    <property type="term" value="F:zinc ion binding"/>
    <property type="evidence" value="ECO:0007669"/>
    <property type="project" value="UniProtKB-KW"/>
</dbReference>
<keyword evidence="3" id="KW-0863">Zinc-finger</keyword>
<dbReference type="GO" id="GO:0030897">
    <property type="term" value="C:HOPS complex"/>
    <property type="evidence" value="ECO:0007669"/>
    <property type="project" value="TreeGrafter"/>
</dbReference>
<name>A0A914NUM0_MELIC</name>
<evidence type="ECO:0000256" key="5">
    <source>
        <dbReference type="ARBA" id="ARBA00023136"/>
    </source>
</evidence>
<keyword evidence="7" id="KW-1185">Reference proteome</keyword>
<keyword evidence="2" id="KW-0479">Metal-binding</keyword>
<dbReference type="GO" id="GO:0006886">
    <property type="term" value="P:intracellular protein transport"/>
    <property type="evidence" value="ECO:0007669"/>
    <property type="project" value="UniProtKB-UniRule"/>
</dbReference>
<proteinExistence type="predicted"/>
<dbReference type="GO" id="GO:0048284">
    <property type="term" value="P:organelle fusion"/>
    <property type="evidence" value="ECO:0007669"/>
    <property type="project" value="TreeGrafter"/>
</dbReference>
<evidence type="ECO:0000313" key="7">
    <source>
        <dbReference type="Proteomes" id="UP000887563"/>
    </source>
</evidence>
<dbReference type="GO" id="GO:0007033">
    <property type="term" value="P:vacuole organization"/>
    <property type="evidence" value="ECO:0007669"/>
    <property type="project" value="TreeGrafter"/>
</dbReference>
<dbReference type="PANTHER" id="PTHR23323">
    <property type="entry name" value="VACUOLAR PROTEIN SORTING-ASSOCIATED PROTEIN"/>
    <property type="match status" value="1"/>
</dbReference>
<reference evidence="8" key="1">
    <citation type="submission" date="2022-11" db="UniProtKB">
        <authorList>
            <consortium name="WormBaseParasite"/>
        </authorList>
    </citation>
    <scope>IDENTIFICATION</scope>
</reference>
<comment type="subcellular location">
    <subcellularLocation>
        <location evidence="1">Late endosome membrane</location>
        <topology evidence="1">Peripheral membrane protein</topology>
        <orientation evidence="1">Cytoplasmic side</orientation>
    </subcellularLocation>
</comment>
<organism evidence="7 8">
    <name type="scientific">Meloidogyne incognita</name>
    <name type="common">Southern root-knot nematode worm</name>
    <name type="synonym">Oxyuris incognita</name>
    <dbReference type="NCBI Taxonomy" id="6306"/>
    <lineage>
        <taxon>Eukaryota</taxon>
        <taxon>Metazoa</taxon>
        <taxon>Ecdysozoa</taxon>
        <taxon>Nematoda</taxon>
        <taxon>Chromadorea</taxon>
        <taxon>Rhabditida</taxon>
        <taxon>Tylenchina</taxon>
        <taxon>Tylenchomorpha</taxon>
        <taxon>Tylenchoidea</taxon>
        <taxon>Meloidogynidae</taxon>
        <taxon>Meloidogyninae</taxon>
        <taxon>Meloidogyne</taxon>
        <taxon>Meloidogyne incognita group</taxon>
    </lineage>
</organism>
<accession>A0A914NUM0</accession>
<evidence type="ECO:0000256" key="3">
    <source>
        <dbReference type="ARBA" id="ARBA00022771"/>
    </source>
</evidence>
<evidence type="ECO:0000256" key="6">
    <source>
        <dbReference type="PROSITE-ProRule" id="PRU01006"/>
    </source>
</evidence>
<evidence type="ECO:0000256" key="4">
    <source>
        <dbReference type="ARBA" id="ARBA00022833"/>
    </source>
</evidence>
<dbReference type="Proteomes" id="UP000887563">
    <property type="component" value="Unplaced"/>
</dbReference>
<dbReference type="InterPro" id="IPR057308">
    <property type="entry name" value="CHCR_PEP5_VPS11"/>
</dbReference>
<dbReference type="InterPro" id="IPR000547">
    <property type="entry name" value="Clathrin_H-chain/VPS_repeat"/>
</dbReference>
<dbReference type="GO" id="GO:0006904">
    <property type="term" value="P:vesicle docking involved in exocytosis"/>
    <property type="evidence" value="ECO:0007669"/>
    <property type="project" value="TreeGrafter"/>
</dbReference>
<keyword evidence="4" id="KW-0862">Zinc</keyword>
<evidence type="ECO:0000313" key="8">
    <source>
        <dbReference type="WBParaSite" id="Minc3s10822g44388"/>
    </source>
</evidence>
<dbReference type="PROSITE" id="PS50236">
    <property type="entry name" value="CHCR"/>
    <property type="match status" value="1"/>
</dbReference>
<keyword evidence="5" id="KW-0472">Membrane</keyword>
<evidence type="ECO:0000256" key="2">
    <source>
        <dbReference type="ARBA" id="ARBA00022723"/>
    </source>
</evidence>
<dbReference type="WBParaSite" id="Minc3s10822g44388">
    <property type="protein sequence ID" value="Minc3s10822g44388"/>
    <property type="gene ID" value="Minc3s10822g44388"/>
</dbReference>
<evidence type="ECO:0000256" key="1">
    <source>
        <dbReference type="ARBA" id="ARBA00004492"/>
    </source>
</evidence>
<dbReference type="GO" id="GO:0007032">
    <property type="term" value="P:endosome organization"/>
    <property type="evidence" value="ECO:0007669"/>
    <property type="project" value="TreeGrafter"/>
</dbReference>
<sequence length="281" mass="32520">MKYGDYLYTKGDFDNAMKQYTETIGHVEPSKIIKKFLDGTRISQLCFYLETLHNLSLAIGEHTTLLISAYVKLNSVQKLNQFIDQNEHYLVKEGFDADAAIKLLRSAQLYRVAAKLALKCQKPDIFIDILTQDTKEFMEALRFIEKLPASSACNFLQLYGSLLLENIEDETIKIIRKLIAAKEANHSQLVKMLMSRPSRMEEIFTELNISGQLQDVHLRNALLEQRLKRFESGEDYSKEDIDEILQLIGPDNSEQALLLEKRYKCPPLVMHILRLQNRYLK</sequence>
<dbReference type="PANTHER" id="PTHR23323:SF24">
    <property type="entry name" value="VACUOLAR PROTEIN SORTING-ASSOCIATED PROTEIN 11 HOMOLOG"/>
    <property type="match status" value="1"/>
</dbReference>
<protein>
    <submittedName>
        <fullName evidence="8">Uncharacterized protein</fullName>
    </submittedName>
</protein>
<dbReference type="GO" id="GO:0031902">
    <property type="term" value="C:late endosome membrane"/>
    <property type="evidence" value="ECO:0007669"/>
    <property type="project" value="UniProtKB-SubCell"/>
</dbReference>
<dbReference type="AlphaFoldDB" id="A0A914NUM0"/>
<dbReference type="GO" id="GO:0030674">
    <property type="term" value="F:protein-macromolecule adaptor activity"/>
    <property type="evidence" value="ECO:0007669"/>
    <property type="project" value="TreeGrafter"/>
</dbReference>
<feature type="repeat" description="CHCR" evidence="6">
    <location>
        <begin position="20"/>
        <end position="172"/>
    </location>
</feature>